<dbReference type="OrthoDB" id="1711508at2759"/>
<dbReference type="SMART" id="SM00577">
    <property type="entry name" value="CPDc"/>
    <property type="match status" value="1"/>
</dbReference>
<protein>
    <recommendedName>
        <fullName evidence="1">Mitochondrial import inner membrane translocase subunit TIM50</fullName>
    </recommendedName>
</protein>
<comment type="subunit">
    <text evidence="1">Component of the TIM23 complex.</text>
</comment>
<keyword evidence="1" id="KW-0809">Transit peptide</keyword>
<feature type="region of interest" description="Disordered" evidence="2">
    <location>
        <begin position="16"/>
        <end position="73"/>
    </location>
</feature>
<evidence type="ECO:0000256" key="1">
    <source>
        <dbReference type="RuleBase" id="RU365079"/>
    </source>
</evidence>
<dbReference type="Pfam" id="PF03031">
    <property type="entry name" value="NIF"/>
    <property type="match status" value="1"/>
</dbReference>
<keyword evidence="1" id="KW-0811">Translocation</keyword>
<gene>
    <name evidence="4" type="ORF">SAMD00023353_0601210</name>
</gene>
<dbReference type="GO" id="GO:0015031">
    <property type="term" value="P:protein transport"/>
    <property type="evidence" value="ECO:0007669"/>
    <property type="project" value="UniProtKB-KW"/>
</dbReference>
<dbReference type="InterPro" id="IPR050365">
    <property type="entry name" value="TIM50"/>
</dbReference>
<dbReference type="InterPro" id="IPR004274">
    <property type="entry name" value="FCP1_dom"/>
</dbReference>
<reference evidence="4" key="1">
    <citation type="submission" date="2016-03" db="EMBL/GenBank/DDBJ databases">
        <title>Draft genome sequence of Rosellinia necatrix.</title>
        <authorList>
            <person name="Kanematsu S."/>
        </authorList>
    </citation>
    <scope>NUCLEOTIDE SEQUENCE [LARGE SCALE GENOMIC DNA]</scope>
    <source>
        <strain evidence="4">W97</strain>
    </source>
</reference>
<dbReference type="STRING" id="77044.A0A1S7ULC3"/>
<dbReference type="GO" id="GO:0005744">
    <property type="term" value="C:TIM23 mitochondrial import inner membrane translocase complex"/>
    <property type="evidence" value="ECO:0007669"/>
    <property type="project" value="UniProtKB-UniRule"/>
</dbReference>
<evidence type="ECO:0000256" key="2">
    <source>
        <dbReference type="SAM" id="MobiDB-lite"/>
    </source>
</evidence>
<evidence type="ECO:0000313" key="4">
    <source>
        <dbReference type="EMBL" id="GAP84102.1"/>
    </source>
</evidence>
<accession>A0A1S7ULC3</accession>
<feature type="domain" description="FCP1 homology" evidence="3">
    <location>
        <begin position="184"/>
        <end position="354"/>
    </location>
</feature>
<sequence length="377" mass="41443">MQARLGPALVRRFFHGSISRRNPDRLPGLSAKASPLTPQTPQTPHTPQPPVASRAAEPQRRHTSDTVSIMDPASAGYSGHLPLRAPIFNPLAANFSPTDQNQQQPAYALPLGQANALQPAPSLAQRPPVADPTAPQPRANTRLRPPKGPRQRDAISQPSPESGGVPDPTPEYLAIASHPPFLLPQPRNLLVVFDLNGTLLHRPSHHNPTRFIERPYAQAFLSYCINTFTVAIWSSARSQNVQNMCAQLLKAEDRPKVVAIWGRDSFGLTKADFNSRVQCYKRLTMLWNDPAIKASHPMAGTSEGWNQLNTVLVDDSAAKARSEPFNLLQIPEFLGNAQEPGFVLPQVHDYLNQCSQQTNVSAYIKSQPFKVAPDFTI</sequence>
<dbReference type="EMBL" id="DF977451">
    <property type="protein sequence ID" value="GAP84102.1"/>
    <property type="molecule type" value="Genomic_DNA"/>
</dbReference>
<dbReference type="InterPro" id="IPR036412">
    <property type="entry name" value="HAD-like_sf"/>
</dbReference>
<comment type="function">
    <text evidence="1">Essential component of the TIM23 complex, a complex that mediates the translocation of transit peptide-containing proteins across the mitochondrial inner membrane.</text>
</comment>
<name>A0A1S7ULC3_ROSNE</name>
<organism evidence="4">
    <name type="scientific">Rosellinia necatrix</name>
    <name type="common">White root-rot fungus</name>
    <dbReference type="NCBI Taxonomy" id="77044"/>
    <lineage>
        <taxon>Eukaryota</taxon>
        <taxon>Fungi</taxon>
        <taxon>Dikarya</taxon>
        <taxon>Ascomycota</taxon>
        <taxon>Pezizomycotina</taxon>
        <taxon>Sordariomycetes</taxon>
        <taxon>Xylariomycetidae</taxon>
        <taxon>Xylariales</taxon>
        <taxon>Xylariaceae</taxon>
        <taxon>Rosellinia</taxon>
    </lineage>
</organism>
<dbReference type="InterPro" id="IPR023214">
    <property type="entry name" value="HAD_sf"/>
</dbReference>
<dbReference type="Gene3D" id="3.40.50.1000">
    <property type="entry name" value="HAD superfamily/HAD-like"/>
    <property type="match status" value="1"/>
</dbReference>
<comment type="similarity">
    <text evidence="1">Belongs to the TIM50 family.</text>
</comment>
<evidence type="ECO:0000259" key="3">
    <source>
        <dbReference type="PROSITE" id="PS50969"/>
    </source>
</evidence>
<dbReference type="PANTHER" id="PTHR12210">
    <property type="entry name" value="DULLARD PROTEIN PHOSPHATASE"/>
    <property type="match status" value="1"/>
</dbReference>
<keyword evidence="1" id="KW-0653">Protein transport</keyword>
<dbReference type="Proteomes" id="UP000054516">
    <property type="component" value="Unassembled WGS sequence"/>
</dbReference>
<proteinExistence type="inferred from homology"/>
<keyword evidence="5" id="KW-1185">Reference proteome</keyword>
<comment type="subcellular location">
    <subcellularLocation>
        <location evidence="1">Mitochondrion inner membrane</location>
        <topology evidence="1">Single-pass membrane protein</topology>
    </subcellularLocation>
</comment>
<feature type="region of interest" description="Disordered" evidence="2">
    <location>
        <begin position="121"/>
        <end position="171"/>
    </location>
</feature>
<dbReference type="PROSITE" id="PS50969">
    <property type="entry name" value="FCP1"/>
    <property type="match status" value="1"/>
</dbReference>
<dbReference type="AlphaFoldDB" id="A0A1S7ULC3"/>
<evidence type="ECO:0000313" key="5">
    <source>
        <dbReference type="Proteomes" id="UP000054516"/>
    </source>
</evidence>
<keyword evidence="1" id="KW-0813">Transport</keyword>
<dbReference type="SUPFAM" id="SSF56784">
    <property type="entry name" value="HAD-like"/>
    <property type="match status" value="1"/>
</dbReference>
<keyword evidence="1" id="KW-0496">Mitochondrion</keyword>